<reference evidence="7" key="1">
    <citation type="submission" date="2021-02" db="EMBL/GenBank/DDBJ databases">
        <authorList>
            <person name="Nowell W R."/>
        </authorList>
    </citation>
    <scope>NUCLEOTIDE SEQUENCE</scope>
</reference>
<protein>
    <recommendedName>
        <fullName evidence="9">Beta-galactosidase</fullName>
    </recommendedName>
</protein>
<evidence type="ECO:0000313" key="8">
    <source>
        <dbReference type="Proteomes" id="UP000663873"/>
    </source>
</evidence>
<sequence length="322" mass="36945">HHFPFRQYKPLVTSYDYDAPLNEAGDPTPKYYAIRRVLEKFYSKHPELYVLNNDRSHKYGHSLPTIPPSSTKTSYGTIQISGYKTFEQILADDLLTVTTKLTNGPKSMEQLSVNNKSGASQGFILYTLWPIMLSFLPMGKRYFNLCQASINFNSIYRPKLKNLSILVENMGRINFGPMLDRSRKGLLDKVLIDGKIKIKEWIVHVLEFRQGTSNINGWKPMQTTPDAKNILHDGPRLFFATFPIDNQQLIGDTYLNLDFNWSKGVAFCNGFNLGRYWNVGPQRTLYIPAQLLVKGVNQIQIFELYTYGSNLTLVDTPLLNQR</sequence>
<dbReference type="SUPFAM" id="SSF49785">
    <property type="entry name" value="Galactose-binding domain-like"/>
    <property type="match status" value="1"/>
</dbReference>
<dbReference type="Proteomes" id="UP000663873">
    <property type="component" value="Unassembled WGS sequence"/>
</dbReference>
<dbReference type="GO" id="GO:0004553">
    <property type="term" value="F:hydrolase activity, hydrolyzing O-glycosyl compounds"/>
    <property type="evidence" value="ECO:0007669"/>
    <property type="project" value="InterPro"/>
</dbReference>
<evidence type="ECO:0000256" key="2">
    <source>
        <dbReference type="ARBA" id="ARBA00022801"/>
    </source>
</evidence>
<dbReference type="GO" id="GO:0005975">
    <property type="term" value="P:carbohydrate metabolic process"/>
    <property type="evidence" value="ECO:0007669"/>
    <property type="project" value="InterPro"/>
</dbReference>
<evidence type="ECO:0000259" key="5">
    <source>
        <dbReference type="Pfam" id="PF21317"/>
    </source>
</evidence>
<gene>
    <name evidence="7" type="ORF">UJA718_LOCUS34221</name>
</gene>
<keyword evidence="3" id="KW-0326">Glycosidase</keyword>
<evidence type="ECO:0000259" key="6">
    <source>
        <dbReference type="Pfam" id="PF21467"/>
    </source>
</evidence>
<dbReference type="Gene3D" id="2.60.120.260">
    <property type="entry name" value="Galactose-binding domain-like"/>
    <property type="match status" value="3"/>
</dbReference>
<proteinExistence type="inferred from homology"/>
<dbReference type="Pfam" id="PF21467">
    <property type="entry name" value="BetaGal_gal-bd"/>
    <property type="match status" value="1"/>
</dbReference>
<dbReference type="PRINTS" id="PR00742">
    <property type="entry name" value="GLHYDRLASE35"/>
</dbReference>
<feature type="domain" description="Beta-galactosidase galactose-binding" evidence="6">
    <location>
        <begin position="238"/>
        <end position="297"/>
    </location>
</feature>
<dbReference type="SUPFAM" id="SSF51445">
    <property type="entry name" value="(Trans)glycosidases"/>
    <property type="match status" value="1"/>
</dbReference>
<evidence type="ECO:0000259" key="4">
    <source>
        <dbReference type="Pfam" id="PF01301"/>
    </source>
</evidence>
<feature type="domain" description="Glycoside hydrolase 35 catalytic" evidence="4">
    <location>
        <begin position="9"/>
        <end position="40"/>
    </location>
</feature>
<feature type="non-terminal residue" evidence="7">
    <location>
        <position position="322"/>
    </location>
</feature>
<keyword evidence="8" id="KW-1185">Reference proteome</keyword>
<comment type="similarity">
    <text evidence="1">Belongs to the glycosyl hydrolase 35 family.</text>
</comment>
<evidence type="ECO:0008006" key="9">
    <source>
        <dbReference type="Google" id="ProtNLM"/>
    </source>
</evidence>
<evidence type="ECO:0000256" key="3">
    <source>
        <dbReference type="ARBA" id="ARBA00023295"/>
    </source>
</evidence>
<dbReference type="Pfam" id="PF21317">
    <property type="entry name" value="BetaGal_ABD_1"/>
    <property type="match status" value="1"/>
</dbReference>
<comment type="caution">
    <text evidence="7">The sequence shown here is derived from an EMBL/GenBank/DDBJ whole genome shotgun (WGS) entry which is preliminary data.</text>
</comment>
<dbReference type="AlphaFoldDB" id="A0A821G7L0"/>
<name>A0A821G7L0_9BILA</name>
<feature type="domain" description="Beta-galactosidase 1-like first all-beta" evidence="5">
    <location>
        <begin position="158"/>
        <end position="205"/>
    </location>
</feature>
<accession>A0A821G7L0</accession>
<dbReference type="InterPro" id="IPR001944">
    <property type="entry name" value="Glycoside_Hdrlase_35"/>
</dbReference>
<evidence type="ECO:0000313" key="7">
    <source>
        <dbReference type="EMBL" id="CAF4660292.1"/>
    </source>
</evidence>
<dbReference type="InterPro" id="IPR008979">
    <property type="entry name" value="Galactose-bd-like_sf"/>
</dbReference>
<dbReference type="InterPro" id="IPR031330">
    <property type="entry name" value="Gly_Hdrlase_35_cat"/>
</dbReference>
<dbReference type="Pfam" id="PF01301">
    <property type="entry name" value="Glyco_hydro_35"/>
    <property type="match status" value="1"/>
</dbReference>
<dbReference type="InterPro" id="IPR048912">
    <property type="entry name" value="BetaGal1-like_ABD1"/>
</dbReference>
<organism evidence="7 8">
    <name type="scientific">Rotaria socialis</name>
    <dbReference type="NCBI Taxonomy" id="392032"/>
    <lineage>
        <taxon>Eukaryota</taxon>
        <taxon>Metazoa</taxon>
        <taxon>Spiralia</taxon>
        <taxon>Gnathifera</taxon>
        <taxon>Rotifera</taxon>
        <taxon>Eurotatoria</taxon>
        <taxon>Bdelloidea</taxon>
        <taxon>Philodinida</taxon>
        <taxon>Philodinidae</taxon>
        <taxon>Rotaria</taxon>
    </lineage>
</organism>
<dbReference type="PANTHER" id="PTHR23421">
    <property type="entry name" value="BETA-GALACTOSIDASE RELATED"/>
    <property type="match status" value="1"/>
</dbReference>
<evidence type="ECO:0000256" key="1">
    <source>
        <dbReference type="ARBA" id="ARBA00009809"/>
    </source>
</evidence>
<keyword evidence="2" id="KW-0378">Hydrolase</keyword>
<dbReference type="InterPro" id="IPR048913">
    <property type="entry name" value="BetaGal_gal-bd"/>
</dbReference>
<dbReference type="EMBL" id="CAJOBP010030812">
    <property type="protein sequence ID" value="CAF4660292.1"/>
    <property type="molecule type" value="Genomic_DNA"/>
</dbReference>
<dbReference type="InterPro" id="IPR017853">
    <property type="entry name" value="GH"/>
</dbReference>